<evidence type="ECO:0000313" key="3">
    <source>
        <dbReference type="Proteomes" id="UP000434172"/>
    </source>
</evidence>
<proteinExistence type="predicted"/>
<dbReference type="Proteomes" id="UP000434172">
    <property type="component" value="Unassembled WGS sequence"/>
</dbReference>
<feature type="region of interest" description="Disordered" evidence="1">
    <location>
        <begin position="285"/>
        <end position="330"/>
    </location>
</feature>
<gene>
    <name evidence="2" type="ORF">GQ607_011367</name>
</gene>
<feature type="compositionally biased region" description="Low complexity" evidence="1">
    <location>
        <begin position="198"/>
        <end position="214"/>
    </location>
</feature>
<protein>
    <submittedName>
        <fullName evidence="2">Uncharacterized protein</fullName>
    </submittedName>
</protein>
<comment type="caution">
    <text evidence="2">The sequence shown here is derived from an EMBL/GenBank/DDBJ whole genome shotgun (WGS) entry which is preliminary data.</text>
</comment>
<sequence length="330" mass="35546">MVFCQLSPRMGPVRQGKGRAHRCKWTTSGVDPQIPTVEGPPFLRPSPGQGRCRSRCRSRCSVVFGAARWRRLSGCKCQVSVCESVSLLVVTGGGGAADYQGKAKQAATCKVSVRAHRIHSSNSVLASQVHLLPPVSPPPPPNHHIHQSTVSPNPHRRPSTIPNHSKVIPAGPDFPGTFCSTRSLAPFPPRQTGDRRLPGTSPVSSSSTQLSTVPNISQSPVSQAYHLNRNPLSHRSTYRFSSLTPAPREIPYSYLARPLYDFRFFPTHTPLRTWSLLPSPPLSAAPAAGGSCSSLSSSKSRNRCPPSRSLAKVPLDDSKLTAFPPPAPPS</sequence>
<name>A0A8H3W6C5_9PEZI</name>
<evidence type="ECO:0000256" key="1">
    <source>
        <dbReference type="SAM" id="MobiDB-lite"/>
    </source>
</evidence>
<reference evidence="2 3" key="1">
    <citation type="submission" date="2019-12" db="EMBL/GenBank/DDBJ databases">
        <title>A genome sequence resource for the geographically widespread anthracnose pathogen Colletotrichum asianum.</title>
        <authorList>
            <person name="Meng Y."/>
        </authorList>
    </citation>
    <scope>NUCLEOTIDE SEQUENCE [LARGE SCALE GENOMIC DNA]</scope>
    <source>
        <strain evidence="2 3">ICMP 18580</strain>
    </source>
</reference>
<feature type="compositionally biased region" description="Low complexity" evidence="1">
    <location>
        <begin position="285"/>
        <end position="298"/>
    </location>
</feature>
<dbReference type="EMBL" id="WOWK01000072">
    <property type="protein sequence ID" value="KAF0321364.1"/>
    <property type="molecule type" value="Genomic_DNA"/>
</dbReference>
<evidence type="ECO:0000313" key="2">
    <source>
        <dbReference type="EMBL" id="KAF0321364.1"/>
    </source>
</evidence>
<organism evidence="2 3">
    <name type="scientific">Colletotrichum asianum</name>
    <dbReference type="NCBI Taxonomy" id="702518"/>
    <lineage>
        <taxon>Eukaryota</taxon>
        <taxon>Fungi</taxon>
        <taxon>Dikarya</taxon>
        <taxon>Ascomycota</taxon>
        <taxon>Pezizomycotina</taxon>
        <taxon>Sordariomycetes</taxon>
        <taxon>Hypocreomycetidae</taxon>
        <taxon>Glomerellales</taxon>
        <taxon>Glomerellaceae</taxon>
        <taxon>Colletotrichum</taxon>
        <taxon>Colletotrichum gloeosporioides species complex</taxon>
    </lineage>
</organism>
<dbReference type="AlphaFoldDB" id="A0A8H3W6C5"/>
<accession>A0A8H3W6C5</accession>
<feature type="region of interest" description="Disordered" evidence="1">
    <location>
        <begin position="137"/>
        <end position="167"/>
    </location>
</feature>
<feature type="region of interest" description="Disordered" evidence="1">
    <location>
        <begin position="179"/>
        <end position="214"/>
    </location>
</feature>
<keyword evidence="3" id="KW-1185">Reference proteome</keyword>